<dbReference type="PIRSF" id="PIRSF001892">
    <property type="entry name" value="CyaE"/>
    <property type="match status" value="1"/>
</dbReference>
<keyword evidence="2" id="KW-0472">Membrane</keyword>
<keyword evidence="2" id="KW-0354">Hemolysis</keyword>
<protein>
    <recommendedName>
        <fullName evidence="2">Protein CyaE</fullName>
    </recommendedName>
</protein>
<gene>
    <name evidence="4" type="ORF">OQ497_02255</name>
</gene>
<comment type="similarity">
    <text evidence="1 2">Belongs to the outer membrane factor (OMF) (TC 1.B.17) family.</text>
</comment>
<dbReference type="PANTHER" id="PTHR30203">
    <property type="entry name" value="OUTER MEMBRANE CATION EFFLUX PROTEIN"/>
    <property type="match status" value="1"/>
</dbReference>
<keyword evidence="2" id="KW-0204">Cytolysis</keyword>
<dbReference type="Pfam" id="PF02321">
    <property type="entry name" value="OEP"/>
    <property type="match status" value="2"/>
</dbReference>
<feature type="signal peptide" evidence="3">
    <location>
        <begin position="1"/>
        <end position="21"/>
    </location>
</feature>
<proteinExistence type="inferred from homology"/>
<comment type="subcellular location">
    <subcellularLocation>
        <location evidence="2">Cell outer membrane</location>
        <topology evidence="2">Peripheral membrane protein</topology>
    </subcellularLocation>
</comment>
<comment type="function">
    <text evidence="2">CyaE is necessary for transport of calmodulin-sensitive adenylate cyclase-hemolysin (cyclolysin).</text>
</comment>
<keyword evidence="5" id="KW-1185">Reference proteome</keyword>
<dbReference type="InterPro" id="IPR003423">
    <property type="entry name" value="OMP_efflux"/>
</dbReference>
<evidence type="ECO:0000313" key="4">
    <source>
        <dbReference type="EMBL" id="MCX2562793.1"/>
    </source>
</evidence>
<feature type="chain" id="PRO_5045170929" description="Protein CyaE" evidence="3">
    <location>
        <begin position="22"/>
        <end position="520"/>
    </location>
</feature>
<evidence type="ECO:0000256" key="3">
    <source>
        <dbReference type="SAM" id="SignalP"/>
    </source>
</evidence>
<keyword evidence="2" id="KW-0998">Cell outer membrane</keyword>
<dbReference type="PANTHER" id="PTHR30203:SF29">
    <property type="entry name" value="PROTEIN CYAE"/>
    <property type="match status" value="1"/>
</dbReference>
<dbReference type="SUPFAM" id="SSF56954">
    <property type="entry name" value="Outer membrane efflux proteins (OEP)"/>
    <property type="match status" value="1"/>
</dbReference>
<dbReference type="RefSeq" id="WP_086553433.1">
    <property type="nucleotide sequence ID" value="NZ_JAERLA010000001.1"/>
</dbReference>
<comment type="caution">
    <text evidence="4">The sequence shown here is derived from an EMBL/GenBank/DDBJ whole genome shotgun (WGS) entry which is preliminary data.</text>
</comment>
<dbReference type="Gene3D" id="1.20.1600.10">
    <property type="entry name" value="Outer membrane efflux proteins (OEP)"/>
    <property type="match status" value="1"/>
</dbReference>
<dbReference type="Proteomes" id="UP001301152">
    <property type="component" value="Unassembled WGS sequence"/>
</dbReference>
<name>A0ABT3QBW6_9PROT</name>
<dbReference type="EMBL" id="JAPIUZ010000001">
    <property type="protein sequence ID" value="MCX2562793.1"/>
    <property type="molecule type" value="Genomic_DNA"/>
</dbReference>
<evidence type="ECO:0000256" key="2">
    <source>
        <dbReference type="PIRNR" id="PIRNR001892"/>
    </source>
</evidence>
<accession>A0ABT3QBW6</accession>
<dbReference type="InterPro" id="IPR028351">
    <property type="entry name" value="CyaE"/>
</dbReference>
<dbReference type="InterPro" id="IPR010131">
    <property type="entry name" value="MdtP/NodT-like"/>
</dbReference>
<keyword evidence="2" id="KW-0813">Transport</keyword>
<evidence type="ECO:0000256" key="1">
    <source>
        <dbReference type="ARBA" id="ARBA00007613"/>
    </source>
</evidence>
<evidence type="ECO:0000313" key="5">
    <source>
        <dbReference type="Proteomes" id="UP001301152"/>
    </source>
</evidence>
<dbReference type="PROSITE" id="PS51257">
    <property type="entry name" value="PROKAR_LIPOPROTEIN"/>
    <property type="match status" value="1"/>
</dbReference>
<reference evidence="4 5" key="1">
    <citation type="submission" date="2022-11" db="EMBL/GenBank/DDBJ databases">
        <title>Genome sequencing of Acetobacter type strain.</title>
        <authorList>
            <person name="Heo J."/>
            <person name="Lee D."/>
            <person name="Han B.-H."/>
            <person name="Hong S.-B."/>
            <person name="Kwon S.-W."/>
        </authorList>
    </citation>
    <scope>NUCLEOTIDE SEQUENCE [LARGE SCALE GENOMIC DNA]</scope>
    <source>
        <strain evidence="4 5">KACC 21253</strain>
    </source>
</reference>
<organism evidence="4 5">
    <name type="scientific">Acetobacter thailandicus</name>
    <dbReference type="NCBI Taxonomy" id="1502842"/>
    <lineage>
        <taxon>Bacteria</taxon>
        <taxon>Pseudomonadati</taxon>
        <taxon>Pseudomonadota</taxon>
        <taxon>Alphaproteobacteria</taxon>
        <taxon>Acetobacterales</taxon>
        <taxon>Acetobacteraceae</taxon>
        <taxon>Acetobacter</taxon>
    </lineage>
</organism>
<sequence length="520" mass="54640">MKSRCSLRVLTAMALTLTGCATSELSTAPARYNSPWSPSVASDGAVVAAGRQHKKGLTLPAGYVLPSDFKALAAGTSSVLPPRTGKPYSLPDLIDVAQSANPDTKKSWEAARNAALAVGIIKSTYLPYLSAAVVGGWSRSRSDKTNASLTGDGYELNADGTPGRQSHGAGEVQTLSMKWLLFDFGRREALVRSARELQLASNVIFTAAHQKVMYGVTIAFYTHAAAASRIKLLRIALENARHIQQAAEARLRHGQGTIVDVTQAQQATAQVELRLVQAEGESENTYVSLLTAAGVSADSHITFEDVSGRPLSLDDVRMSDNMVKAAVARRPDVLAAYAAARAARHQVTAARDAFLPSIFTTGNISYSTGHMALSSVPGAGNDATLNLSGSRFSSLILGGVSIPIFDGGLKAALLKRAHNQEESANATLKQTVNESIKQIVTAENALHTSLSAYNAAGRLYTASQTSFDASFTAYTHGAGSVTQAEMARNGLLDSTISRSDAYYAALIAAASLAFSTGSLG</sequence>
<keyword evidence="3" id="KW-0732">Signal</keyword>